<dbReference type="PANTHER" id="PTHR24221">
    <property type="entry name" value="ATP-BINDING CASSETTE SUB-FAMILY B"/>
    <property type="match status" value="1"/>
</dbReference>
<dbReference type="InterPro" id="IPR003439">
    <property type="entry name" value="ABC_transporter-like_ATP-bd"/>
</dbReference>
<keyword evidence="5" id="KW-1185">Reference proteome</keyword>
<evidence type="ECO:0000256" key="1">
    <source>
        <dbReference type="ARBA" id="ARBA00022741"/>
    </source>
</evidence>
<dbReference type="Proteomes" id="UP000198619">
    <property type="component" value="Unassembled WGS sequence"/>
</dbReference>
<name>A0A1I1ARZ4_9CLOT</name>
<dbReference type="SUPFAM" id="SSF52540">
    <property type="entry name" value="P-loop containing nucleoside triphosphate hydrolases"/>
    <property type="match status" value="1"/>
</dbReference>
<keyword evidence="2" id="KW-0067">ATP-binding</keyword>
<dbReference type="InterPro" id="IPR003593">
    <property type="entry name" value="AAA+_ATPase"/>
</dbReference>
<dbReference type="SMART" id="SM00382">
    <property type="entry name" value="AAA"/>
    <property type="match status" value="1"/>
</dbReference>
<dbReference type="Gene3D" id="3.40.50.300">
    <property type="entry name" value="P-loop containing nucleotide triphosphate hydrolases"/>
    <property type="match status" value="1"/>
</dbReference>
<dbReference type="PROSITE" id="PS50893">
    <property type="entry name" value="ABC_TRANSPORTER_2"/>
    <property type="match status" value="1"/>
</dbReference>
<dbReference type="OrthoDB" id="95687at2"/>
<reference evidence="4 5" key="1">
    <citation type="submission" date="2016-10" db="EMBL/GenBank/DDBJ databases">
        <authorList>
            <person name="de Groot N.N."/>
        </authorList>
    </citation>
    <scope>NUCLEOTIDE SEQUENCE [LARGE SCALE GENOMIC DNA]</scope>
    <source>
        <strain evidence="4 5">DSM 12271</strain>
    </source>
</reference>
<dbReference type="InterPro" id="IPR027417">
    <property type="entry name" value="P-loop_NTPase"/>
</dbReference>
<dbReference type="GO" id="GO:0034040">
    <property type="term" value="F:ATPase-coupled lipid transmembrane transporter activity"/>
    <property type="evidence" value="ECO:0007669"/>
    <property type="project" value="TreeGrafter"/>
</dbReference>
<dbReference type="Pfam" id="PF00005">
    <property type="entry name" value="ABC_tran"/>
    <property type="match status" value="1"/>
</dbReference>
<dbReference type="AlphaFoldDB" id="A0A1I1ARZ4"/>
<dbReference type="GO" id="GO:0005524">
    <property type="term" value="F:ATP binding"/>
    <property type="evidence" value="ECO:0007669"/>
    <property type="project" value="UniProtKB-KW"/>
</dbReference>
<evidence type="ECO:0000313" key="4">
    <source>
        <dbReference type="EMBL" id="SFB40186.1"/>
    </source>
</evidence>
<evidence type="ECO:0000313" key="5">
    <source>
        <dbReference type="Proteomes" id="UP000198619"/>
    </source>
</evidence>
<evidence type="ECO:0000259" key="3">
    <source>
        <dbReference type="PROSITE" id="PS50893"/>
    </source>
</evidence>
<gene>
    <name evidence="4" type="ORF">SAMN04488528_104317</name>
</gene>
<dbReference type="InterPro" id="IPR039421">
    <property type="entry name" value="Type_1_exporter"/>
</dbReference>
<organism evidence="4 5">
    <name type="scientific">Clostridium frigidicarnis</name>
    <dbReference type="NCBI Taxonomy" id="84698"/>
    <lineage>
        <taxon>Bacteria</taxon>
        <taxon>Bacillati</taxon>
        <taxon>Bacillota</taxon>
        <taxon>Clostridia</taxon>
        <taxon>Eubacteriales</taxon>
        <taxon>Clostridiaceae</taxon>
        <taxon>Clostridium</taxon>
    </lineage>
</organism>
<dbReference type="EMBL" id="FOKI01000043">
    <property type="protein sequence ID" value="SFB40186.1"/>
    <property type="molecule type" value="Genomic_DNA"/>
</dbReference>
<dbReference type="PROSITE" id="PS00211">
    <property type="entry name" value="ABC_TRANSPORTER_1"/>
    <property type="match status" value="1"/>
</dbReference>
<protein>
    <submittedName>
        <fullName evidence="4">ABC transporter</fullName>
    </submittedName>
</protein>
<feature type="domain" description="ABC transporter" evidence="3">
    <location>
        <begin position="55"/>
        <end position="279"/>
    </location>
</feature>
<dbReference type="InterPro" id="IPR017871">
    <property type="entry name" value="ABC_transporter-like_CS"/>
</dbReference>
<keyword evidence="1" id="KW-0547">Nucleotide-binding</keyword>
<dbReference type="PANTHER" id="PTHR24221:SF654">
    <property type="entry name" value="ATP-BINDING CASSETTE SUB-FAMILY B MEMBER 6"/>
    <property type="match status" value="1"/>
</dbReference>
<dbReference type="GO" id="GO:0016887">
    <property type="term" value="F:ATP hydrolysis activity"/>
    <property type="evidence" value="ECO:0007669"/>
    <property type="project" value="InterPro"/>
</dbReference>
<proteinExistence type="predicted"/>
<accession>A0A1I1ARZ4</accession>
<dbReference type="STRING" id="84698.SAMN04488528_104317"/>
<sequence>MIQMSNGCIWHISVVLPLLNELKSASKIYNKITIGQQEKELKFNKEEDFSFQSEICVKNLYFNYEEKEIFKDVSFKIEKGKKYLLKGASGAGKSTLIKLLSMVYEDYEGEITADGVDYRNIKESSLNENISFIYQDVFLFEDTIFNNIALFKPFSEEEVLEASKKAGLEELLNKKENGLSEMLMENGKNLSGGERQRISIARAIVKKSKILFVDEGTSSLDEKLGRKVENTILDIDSTVIAISHRYYEGITVKYDYVLEVKNGTINQYSAEEYFEEEAI</sequence>
<evidence type="ECO:0000256" key="2">
    <source>
        <dbReference type="ARBA" id="ARBA00022840"/>
    </source>
</evidence>